<reference evidence="2" key="2">
    <citation type="submission" date="2017-01" db="EMBL/GenBank/DDBJ databases">
        <title>Genome sequencing and annotation of Geobacillus sp. 1017, a Hydrocarbon-Oxidizing Thermophilic Bacterium Isolated from a Heavy Oil Reservoir (China).</title>
        <authorList>
            <person name="Kadnikov V.V."/>
            <person name="Mardanov A.V."/>
            <person name="Poltaraus A.B."/>
            <person name="Sokolova D.S."/>
            <person name="Semenova E.M."/>
            <person name="Ravin N.V."/>
            <person name="Tourova T.P."/>
            <person name="Nazina T.N."/>
        </authorList>
    </citation>
    <scope>NUCLEOTIDE SEQUENCE [LARGE SCALE GENOMIC DNA]</scope>
    <source>
        <strain evidence="2">1017</strain>
    </source>
</reference>
<reference evidence="1 2" key="1">
    <citation type="submission" date="2016-11" db="EMBL/GenBank/DDBJ databases">
        <authorList>
            <person name="Kadnikov V."/>
            <person name="Nazina T."/>
        </authorList>
    </citation>
    <scope>NUCLEOTIDE SEQUENCE [LARGE SCALE GENOMIC DNA]</scope>
    <source>
        <strain evidence="1 2">1017</strain>
    </source>
</reference>
<proteinExistence type="predicted"/>
<organism evidence="1 2">
    <name type="scientific">Geobacillus proteiniphilus</name>
    <dbReference type="NCBI Taxonomy" id="860353"/>
    <lineage>
        <taxon>Bacteria</taxon>
        <taxon>Bacillati</taxon>
        <taxon>Bacillota</taxon>
        <taxon>Bacilli</taxon>
        <taxon>Bacillales</taxon>
        <taxon>Anoxybacillaceae</taxon>
        <taxon>Geobacillus</taxon>
    </lineage>
</organism>
<dbReference type="Proteomes" id="UP000186030">
    <property type="component" value="Unassembled WGS sequence"/>
</dbReference>
<evidence type="ECO:0000313" key="1">
    <source>
        <dbReference type="EMBL" id="OKO96787.1"/>
    </source>
</evidence>
<dbReference type="EMBL" id="MQMG01000002">
    <property type="protein sequence ID" value="OKO96787.1"/>
    <property type="molecule type" value="Genomic_DNA"/>
</dbReference>
<dbReference type="AlphaFoldDB" id="A0A1Q5T986"/>
<sequence>MKGLEGESGAMIQTEIHRSKGWRLRSHISCFLFYKEGVPQGLGHPLF</sequence>
<comment type="caution">
    <text evidence="1">The sequence shown here is derived from an EMBL/GenBank/DDBJ whole genome shotgun (WGS) entry which is preliminary data.</text>
</comment>
<name>A0A1Q5T986_9BACL</name>
<evidence type="ECO:0000313" key="2">
    <source>
        <dbReference type="Proteomes" id="UP000186030"/>
    </source>
</evidence>
<accession>A0A1Q5T986</accession>
<gene>
    <name evidence="1" type="ORF">BRO54_0340</name>
</gene>
<protein>
    <submittedName>
        <fullName evidence="1">Uncharacterized protein</fullName>
    </submittedName>
</protein>